<dbReference type="RefSeq" id="WP_179847993.1">
    <property type="nucleotide sequence ID" value="NZ_JACCBA010000001.1"/>
</dbReference>
<dbReference type="InterPro" id="IPR016181">
    <property type="entry name" value="Acyl_CoA_acyltransferase"/>
</dbReference>
<evidence type="ECO:0000313" key="2">
    <source>
        <dbReference type="EMBL" id="NYD51634.1"/>
    </source>
</evidence>
<dbReference type="Pfam" id="PF13508">
    <property type="entry name" value="Acetyltransf_7"/>
    <property type="match status" value="1"/>
</dbReference>
<comment type="caution">
    <text evidence="2">The sequence shown here is derived from an EMBL/GenBank/DDBJ whole genome shotgun (WGS) entry which is preliminary data.</text>
</comment>
<dbReference type="CDD" id="cd04301">
    <property type="entry name" value="NAT_SF"/>
    <property type="match status" value="1"/>
</dbReference>
<dbReference type="SUPFAM" id="SSF55729">
    <property type="entry name" value="Acyl-CoA N-acyltransferases (Nat)"/>
    <property type="match status" value="1"/>
</dbReference>
<dbReference type="InterPro" id="IPR000182">
    <property type="entry name" value="GNAT_dom"/>
</dbReference>
<dbReference type="Gene3D" id="3.40.630.30">
    <property type="match status" value="1"/>
</dbReference>
<evidence type="ECO:0000313" key="3">
    <source>
        <dbReference type="Proteomes" id="UP000529783"/>
    </source>
</evidence>
<proteinExistence type="predicted"/>
<dbReference type="PROSITE" id="PS51186">
    <property type="entry name" value="GNAT"/>
    <property type="match status" value="1"/>
</dbReference>
<dbReference type="EMBL" id="JACCBA010000001">
    <property type="protein sequence ID" value="NYD51634.1"/>
    <property type="molecule type" value="Genomic_DNA"/>
</dbReference>
<gene>
    <name evidence="2" type="ORF">BJY14_007617</name>
</gene>
<keyword evidence="3" id="KW-1185">Reference proteome</keyword>
<dbReference type="GO" id="GO:0016747">
    <property type="term" value="F:acyltransferase activity, transferring groups other than amino-acyl groups"/>
    <property type="evidence" value="ECO:0007669"/>
    <property type="project" value="InterPro"/>
</dbReference>
<sequence length="167" mass="18152">MDSVIQLDGRCYAAPPWSETTAQLADYPGKLISSARRPGFAAWIMPVGDQLSGSQIYATLTRAVGAQGVALLTRDAFEVAELFIHPSHQGRGLGQKLLTRAVAGRDTAWLIPHPGAPAARLYQRLGWRRHVDLPTHFYPNLPKSVYTFGRTGGGHHSGEVQAEVDPL</sequence>
<evidence type="ECO:0000259" key="1">
    <source>
        <dbReference type="PROSITE" id="PS51186"/>
    </source>
</evidence>
<protein>
    <submittedName>
        <fullName evidence="2">GNAT superfamily N-acetyltransferase</fullName>
    </submittedName>
</protein>
<name>A0A7Y9EPX8_9ACTN</name>
<dbReference type="Proteomes" id="UP000529783">
    <property type="component" value="Unassembled WGS sequence"/>
</dbReference>
<feature type="domain" description="N-acetyltransferase" evidence="1">
    <location>
        <begin position="1"/>
        <end position="146"/>
    </location>
</feature>
<dbReference type="AlphaFoldDB" id="A0A7Y9EPX8"/>
<reference evidence="2 3" key="1">
    <citation type="submission" date="2020-07" db="EMBL/GenBank/DDBJ databases">
        <title>Sequencing the genomes of 1000 actinobacteria strains.</title>
        <authorList>
            <person name="Klenk H.-P."/>
        </authorList>
    </citation>
    <scope>NUCLEOTIDE SEQUENCE [LARGE SCALE GENOMIC DNA]</scope>
    <source>
        <strain evidence="2 3">DSM 40398</strain>
    </source>
</reference>
<accession>A0A7Y9EPX8</accession>
<keyword evidence="2" id="KW-0808">Transferase</keyword>
<organism evidence="2 3">
    <name type="scientific">Actinomadura luteofluorescens</name>
    <dbReference type="NCBI Taxonomy" id="46163"/>
    <lineage>
        <taxon>Bacteria</taxon>
        <taxon>Bacillati</taxon>
        <taxon>Actinomycetota</taxon>
        <taxon>Actinomycetes</taxon>
        <taxon>Streptosporangiales</taxon>
        <taxon>Thermomonosporaceae</taxon>
        <taxon>Actinomadura</taxon>
    </lineage>
</organism>